<keyword evidence="2" id="KW-1185">Reference proteome</keyword>
<comment type="caution">
    <text evidence="1">The sequence shown here is derived from an EMBL/GenBank/DDBJ whole genome shotgun (WGS) entry which is preliminary data.</text>
</comment>
<protein>
    <submittedName>
        <fullName evidence="1">Uncharacterized protein</fullName>
    </submittedName>
</protein>
<evidence type="ECO:0000313" key="1">
    <source>
        <dbReference type="EMBL" id="MCH1625306.1"/>
    </source>
</evidence>
<gene>
    <name evidence="1" type="ORF">MJG50_08200</name>
</gene>
<dbReference type="Proteomes" id="UP001431131">
    <property type="component" value="Unassembled WGS sequence"/>
</dbReference>
<proteinExistence type="predicted"/>
<dbReference type="EMBL" id="JAKTTI010000009">
    <property type="protein sequence ID" value="MCH1625306.1"/>
    <property type="molecule type" value="Genomic_DNA"/>
</dbReference>
<evidence type="ECO:0000313" key="2">
    <source>
        <dbReference type="Proteomes" id="UP001431131"/>
    </source>
</evidence>
<reference evidence="1" key="1">
    <citation type="submission" date="2022-02" db="EMBL/GenBank/DDBJ databases">
        <title>Fredinandcohnia quinoae sp. nov. isolated from Chenopodium quinoa seeds.</title>
        <authorList>
            <person name="Saati-Santamaria Z."/>
            <person name="Flores-Felix J.D."/>
            <person name="Igual J.M."/>
            <person name="Velazquez E."/>
            <person name="Garcia-Fraile P."/>
            <person name="Martinez-Molina E."/>
        </authorList>
    </citation>
    <scope>NUCLEOTIDE SEQUENCE</scope>
    <source>
        <strain evidence="1">SECRCQ15</strain>
    </source>
</reference>
<organism evidence="1 2">
    <name type="scientific">Fredinandcohnia quinoae</name>
    <dbReference type="NCBI Taxonomy" id="2918902"/>
    <lineage>
        <taxon>Bacteria</taxon>
        <taxon>Bacillati</taxon>
        <taxon>Bacillota</taxon>
        <taxon>Bacilli</taxon>
        <taxon>Bacillales</taxon>
        <taxon>Bacillaceae</taxon>
        <taxon>Fredinandcohnia</taxon>
    </lineage>
</organism>
<sequence>MRTVALEEKNHGILVNMFDQGNLKTEQDPNGEGNPTMVVDGVVKWATLSADGMNRQFIRANQ</sequence>
<accession>A0AAW5DXC9</accession>
<dbReference type="AlphaFoldDB" id="A0AAW5DXC9"/>
<name>A0AAW5DXC9_9BACI</name>